<sequence>MLSPQHKSFKGIQKPFRCSKYAHSTLDNGNMLQHTRHPELVTYQLETPQTKSLQLIESHLGHETLEIKHTDEKQHIEKRTKRPKSYMSKRINAFIAFRSYYSRQVNDYDEQISISRFLSVAWKNENKELWRSYALLYNSSNSNIPFVDWLQTKGPKNPNRTSTVTKSFISWNELLSTRNKIEDVFLDIQ</sequence>
<keyword evidence="1 5" id="KW-0805">Transcription regulation</keyword>
<evidence type="ECO:0000256" key="5">
    <source>
        <dbReference type="RuleBase" id="RU003516"/>
    </source>
</evidence>
<name>A0A1B2JI51_PICPA</name>
<keyword evidence="2 5" id="KW-0238">DNA-binding</keyword>
<evidence type="ECO:0000313" key="7">
    <source>
        <dbReference type="EMBL" id="ANZ77696.1"/>
    </source>
</evidence>
<evidence type="ECO:0000259" key="6">
    <source>
        <dbReference type="PROSITE" id="PS51325"/>
    </source>
</evidence>
<comment type="similarity">
    <text evidence="5">Belongs to the MATALPHA1 family.</text>
</comment>
<gene>
    <name evidence="7" type="ORF">ATY40_BA7504426</name>
</gene>
<evidence type="ECO:0000256" key="1">
    <source>
        <dbReference type="ARBA" id="ARBA00023015"/>
    </source>
</evidence>
<dbReference type="GO" id="GO:0045895">
    <property type="term" value="P:positive regulation of mating-type specific transcription, DNA-templated"/>
    <property type="evidence" value="ECO:0007669"/>
    <property type="project" value="InterPro"/>
</dbReference>
<organism evidence="7 8">
    <name type="scientific">Komagataella pastoris</name>
    <name type="common">Yeast</name>
    <name type="synonym">Pichia pastoris</name>
    <dbReference type="NCBI Taxonomy" id="4922"/>
    <lineage>
        <taxon>Eukaryota</taxon>
        <taxon>Fungi</taxon>
        <taxon>Dikarya</taxon>
        <taxon>Ascomycota</taxon>
        <taxon>Saccharomycotina</taxon>
        <taxon>Pichiomycetes</taxon>
        <taxon>Pichiales</taxon>
        <taxon>Pichiaceae</taxon>
        <taxon>Komagataella</taxon>
    </lineage>
</organism>
<evidence type="ECO:0000256" key="3">
    <source>
        <dbReference type="ARBA" id="ARBA00023163"/>
    </source>
</evidence>
<dbReference type="EMBL" id="CP014587">
    <property type="protein sequence ID" value="ANZ77696.1"/>
    <property type="molecule type" value="Genomic_DNA"/>
</dbReference>
<evidence type="ECO:0000256" key="2">
    <source>
        <dbReference type="ARBA" id="ARBA00023125"/>
    </source>
</evidence>
<dbReference type="GO" id="GO:0008301">
    <property type="term" value="F:DNA binding, bending"/>
    <property type="evidence" value="ECO:0007669"/>
    <property type="project" value="InterPro"/>
</dbReference>
<dbReference type="Pfam" id="PF04769">
    <property type="entry name" value="MATalpha_HMGbox"/>
    <property type="match status" value="1"/>
</dbReference>
<dbReference type="GO" id="GO:0005634">
    <property type="term" value="C:nucleus"/>
    <property type="evidence" value="ECO:0007669"/>
    <property type="project" value="UniProtKB-SubCell"/>
</dbReference>
<dbReference type="PROSITE" id="PS51325">
    <property type="entry name" value="ALPHA_BOX"/>
    <property type="match status" value="1"/>
</dbReference>
<keyword evidence="4 5" id="KW-0539">Nucleus</keyword>
<reference evidence="7 8" key="1">
    <citation type="submission" date="2016-02" db="EMBL/GenBank/DDBJ databases">
        <title>Comparative genomic and transcriptomic foundation for Pichia pastoris.</title>
        <authorList>
            <person name="Love K.R."/>
            <person name="Shah K.A."/>
            <person name="Whittaker C.A."/>
            <person name="Wu J."/>
            <person name="Bartlett M.C."/>
            <person name="Ma D."/>
            <person name="Leeson R.L."/>
            <person name="Priest M."/>
            <person name="Young S.K."/>
            <person name="Love J.C."/>
        </authorList>
    </citation>
    <scope>NUCLEOTIDE SEQUENCE [LARGE SCALE GENOMIC DNA]</scope>
    <source>
        <strain evidence="7 8">ATCC 28485</strain>
    </source>
</reference>
<feature type="domain" description="Alpha box" evidence="6">
    <location>
        <begin position="87"/>
        <end position="141"/>
    </location>
</feature>
<keyword evidence="8" id="KW-1185">Reference proteome</keyword>
<evidence type="ECO:0000256" key="4">
    <source>
        <dbReference type="ARBA" id="ARBA00023242"/>
    </source>
</evidence>
<protein>
    <submittedName>
        <fullName evidence="7">BA75_04426T0</fullName>
    </submittedName>
</protein>
<dbReference type="InterPro" id="IPR006856">
    <property type="entry name" value="MATalpha_HMGbox"/>
</dbReference>
<proteinExistence type="inferred from homology"/>
<accession>A0A1B2JI51</accession>
<keyword evidence="3 5" id="KW-0804">Transcription</keyword>
<dbReference type="Proteomes" id="UP000094565">
    <property type="component" value="Chromosome 4"/>
</dbReference>
<dbReference type="AlphaFoldDB" id="A0A1B2JI51"/>
<comment type="subcellular location">
    <subcellularLocation>
        <location evidence="5">Nucleus</location>
    </subcellularLocation>
</comment>
<dbReference type="OrthoDB" id="3979179at2759"/>
<evidence type="ECO:0000313" key="8">
    <source>
        <dbReference type="Proteomes" id="UP000094565"/>
    </source>
</evidence>